<dbReference type="PANTHER" id="PTHR39203">
    <property type="entry name" value="CYTOPLASMIC PROTEIN-RELATED"/>
    <property type="match status" value="1"/>
</dbReference>
<organism evidence="2 3">
    <name type="scientific">Pedococcus ginsenosidimutans</name>
    <dbReference type="NCBI Taxonomy" id="490570"/>
    <lineage>
        <taxon>Bacteria</taxon>
        <taxon>Bacillati</taxon>
        <taxon>Actinomycetota</taxon>
        <taxon>Actinomycetes</taxon>
        <taxon>Micrococcales</taxon>
        <taxon>Intrasporangiaceae</taxon>
        <taxon>Pedococcus</taxon>
    </lineage>
</organism>
<dbReference type="InterPro" id="IPR036866">
    <property type="entry name" value="RibonucZ/Hydroxyglut_hydro"/>
</dbReference>
<dbReference type="SUPFAM" id="SSF88697">
    <property type="entry name" value="PUA domain-like"/>
    <property type="match status" value="1"/>
</dbReference>
<dbReference type="EMBL" id="BAABLO010000013">
    <property type="protein sequence ID" value="GAA4732114.1"/>
    <property type="molecule type" value="Genomic_DNA"/>
</dbReference>
<evidence type="ECO:0000313" key="3">
    <source>
        <dbReference type="Proteomes" id="UP001500556"/>
    </source>
</evidence>
<dbReference type="Pfam" id="PF04266">
    <property type="entry name" value="ASCH"/>
    <property type="match status" value="1"/>
</dbReference>
<keyword evidence="3" id="KW-1185">Reference proteome</keyword>
<dbReference type="InterPro" id="IPR007374">
    <property type="entry name" value="ASCH_domain"/>
</dbReference>
<dbReference type="Pfam" id="PF12706">
    <property type="entry name" value="Lactamase_B_2"/>
    <property type="match status" value="1"/>
</dbReference>
<protein>
    <recommendedName>
        <fullName evidence="1">ASCH domain-containing protein</fullName>
    </recommendedName>
</protein>
<dbReference type="InterPro" id="IPR001279">
    <property type="entry name" value="Metallo-B-lactamas"/>
</dbReference>
<dbReference type="InterPro" id="IPR015947">
    <property type="entry name" value="PUA-like_sf"/>
</dbReference>
<feature type="domain" description="ASCH" evidence="1">
    <location>
        <begin position="302"/>
        <end position="424"/>
    </location>
</feature>
<name>A0ABP8YLF5_9MICO</name>
<dbReference type="Gene3D" id="3.10.400.10">
    <property type="entry name" value="Sulfate adenylyltransferase"/>
    <property type="match status" value="1"/>
</dbReference>
<proteinExistence type="predicted"/>
<dbReference type="CDD" id="cd06553">
    <property type="entry name" value="ASCH_Ef3133_like"/>
    <property type="match status" value="1"/>
</dbReference>
<dbReference type="SUPFAM" id="SSF56281">
    <property type="entry name" value="Metallo-hydrolase/oxidoreductase"/>
    <property type="match status" value="1"/>
</dbReference>
<evidence type="ECO:0000259" key="1">
    <source>
        <dbReference type="SMART" id="SM01022"/>
    </source>
</evidence>
<comment type="caution">
    <text evidence="2">The sequence shown here is derived from an EMBL/GenBank/DDBJ whole genome shotgun (WGS) entry which is preliminary data.</text>
</comment>
<gene>
    <name evidence="2" type="ORF">GCM10025782_34080</name>
</gene>
<accession>A0ABP8YLF5</accession>
<dbReference type="InterPro" id="IPR009326">
    <property type="entry name" value="DUF984"/>
</dbReference>
<sequence>MRATVIGCSGSYAGPDSPASSYLVQADHAGRTWSIVLDLGNGALGPLQRHLDPAELDAVFISHLHPDHCVDICGLYVTRKYRPGGAVPGQLDVHAPAGAADRFALMYHGLEHAGMSAEFAVHVLGDAVATTVGPFTVTAHRVNHPVEAYGFRVEADGAVLAYTGDTDETDALTPLLTGADLALVDSAFVDGRDDATGIHLSGRRAAEAAVAAGGVGRLVLTHIPAWNDPEVCRAQAAAVWPGALELAAQGRTWTLGHEDGAGAGSPEQDPVTIDRAAGLAMWAEYRASRPGLPEEGDPPVECFGDSPALADELLAFVTDGPKRATAGLVAGYAADGDPLPRVGSHWVACGGDGQPRVVLRTQELRVGPLSSVDAQFAWDEGEYDRTLESWLDGHRRFFRRQCARIGIDFSDELEVVFERFTRVWPPELAD</sequence>
<dbReference type="CDD" id="cd07716">
    <property type="entry name" value="RNaseZ_short-form-like_MBL-fold"/>
    <property type="match status" value="1"/>
</dbReference>
<dbReference type="SMART" id="SM01022">
    <property type="entry name" value="ASCH"/>
    <property type="match status" value="1"/>
</dbReference>
<reference evidence="3" key="1">
    <citation type="journal article" date="2019" name="Int. J. Syst. Evol. Microbiol.">
        <title>The Global Catalogue of Microorganisms (GCM) 10K type strain sequencing project: providing services to taxonomists for standard genome sequencing and annotation.</title>
        <authorList>
            <consortium name="The Broad Institute Genomics Platform"/>
            <consortium name="The Broad Institute Genome Sequencing Center for Infectious Disease"/>
            <person name="Wu L."/>
            <person name="Ma J."/>
        </authorList>
    </citation>
    <scope>NUCLEOTIDE SEQUENCE [LARGE SCALE GENOMIC DNA]</scope>
    <source>
        <strain evidence="3">JCM 18961</strain>
    </source>
</reference>
<evidence type="ECO:0000313" key="2">
    <source>
        <dbReference type="EMBL" id="GAA4732114.1"/>
    </source>
</evidence>
<dbReference type="Proteomes" id="UP001500556">
    <property type="component" value="Unassembled WGS sequence"/>
</dbReference>
<dbReference type="Gene3D" id="3.60.15.10">
    <property type="entry name" value="Ribonuclease Z/Hydroxyacylglutathione hydrolase-like"/>
    <property type="match status" value="1"/>
</dbReference>
<dbReference type="PANTHER" id="PTHR39203:SF1">
    <property type="entry name" value="CYTOPLASMIC PROTEIN"/>
    <property type="match status" value="1"/>
</dbReference>